<dbReference type="InterPro" id="IPR037171">
    <property type="entry name" value="NagB/RpiA_transferase-like"/>
</dbReference>
<dbReference type="EMBL" id="QNBC01000006">
    <property type="protein sequence ID" value="RKX67922.1"/>
    <property type="molecule type" value="Genomic_DNA"/>
</dbReference>
<dbReference type="Proteomes" id="UP000282321">
    <property type="component" value="Unassembled WGS sequence"/>
</dbReference>
<dbReference type="AlphaFoldDB" id="A0A660SBE3"/>
<protein>
    <recommendedName>
        <fullName evidence="4">Translation initiation factor eIF-2B</fullName>
    </recommendedName>
</protein>
<evidence type="ECO:0008006" key="4">
    <source>
        <dbReference type="Google" id="ProtNLM"/>
    </source>
</evidence>
<comment type="caution">
    <text evidence="2">The sequence shown here is derived from an EMBL/GenBank/DDBJ whole genome shotgun (WGS) entry which is preliminary data.</text>
</comment>
<dbReference type="InterPro" id="IPR042529">
    <property type="entry name" value="IF_2B-like_C"/>
</dbReference>
<dbReference type="Pfam" id="PF01008">
    <property type="entry name" value="IF-2B"/>
    <property type="match status" value="1"/>
</dbReference>
<evidence type="ECO:0000256" key="1">
    <source>
        <dbReference type="RuleBase" id="RU003814"/>
    </source>
</evidence>
<dbReference type="InterPro" id="IPR000649">
    <property type="entry name" value="IF-2B-related"/>
</dbReference>
<evidence type="ECO:0000313" key="2">
    <source>
        <dbReference type="EMBL" id="RKX67922.1"/>
    </source>
</evidence>
<accession>A0A660SBE3</accession>
<organism evidence="2 3">
    <name type="scientific">candidate division TA06 bacterium</name>
    <dbReference type="NCBI Taxonomy" id="2250710"/>
    <lineage>
        <taxon>Bacteria</taxon>
        <taxon>Bacteria division TA06</taxon>
    </lineage>
</organism>
<gene>
    <name evidence="2" type="ORF">DRP44_00900</name>
</gene>
<dbReference type="Gene3D" id="3.40.50.10470">
    <property type="entry name" value="Translation initiation factor eif-2b, domain 2"/>
    <property type="match status" value="1"/>
</dbReference>
<dbReference type="SUPFAM" id="SSF100950">
    <property type="entry name" value="NagB/RpiA/CoA transferase-like"/>
    <property type="match status" value="1"/>
</dbReference>
<reference evidence="2 3" key="1">
    <citation type="submission" date="2018-06" db="EMBL/GenBank/DDBJ databases">
        <title>Extensive metabolic versatility and redundancy in microbially diverse, dynamic hydrothermal sediments.</title>
        <authorList>
            <person name="Dombrowski N."/>
            <person name="Teske A."/>
            <person name="Baker B.J."/>
        </authorList>
    </citation>
    <scope>NUCLEOTIDE SEQUENCE [LARGE SCALE GENOMIC DNA]</scope>
    <source>
        <strain evidence="2">B35_G9</strain>
    </source>
</reference>
<comment type="similarity">
    <text evidence="1">Belongs to the eIF-2B alpha/beta/delta subunits family.</text>
</comment>
<evidence type="ECO:0000313" key="3">
    <source>
        <dbReference type="Proteomes" id="UP000282321"/>
    </source>
</evidence>
<proteinExistence type="inferred from homology"/>
<sequence length="244" mass="27789">MNDEFKILINEIKGNSTNGDIEIARMTIYFLLDHFSSLIENDIRELGNALGQSRSEMASIQNIAQLLIDFNDSPKILHGKLIELKEKTDINYTDSIAYSFISTLNSPIRVITISRSSTVKRVLIQLSRNNLIKNLFIIRSYPGLEGIQLHKELLEMGINSIPVYLAEINKYVPKIDIAISGADAITNDYIVNKLGTRLLFEYAILHKKTTIVFGNPLKRIVRDISINNEIFEKIPIEYVTKIYD</sequence>
<name>A0A660SBE3_UNCT6</name>